<dbReference type="EMBL" id="OKRB01000113">
    <property type="protein sequence ID" value="SPE26315.1"/>
    <property type="molecule type" value="Genomic_DNA"/>
</dbReference>
<feature type="compositionally biased region" description="Basic and acidic residues" evidence="1">
    <location>
        <begin position="169"/>
        <end position="178"/>
    </location>
</feature>
<proteinExistence type="predicted"/>
<evidence type="ECO:0000256" key="1">
    <source>
        <dbReference type="SAM" id="MobiDB-lite"/>
    </source>
</evidence>
<feature type="chain" id="PRO_5014763918" description="Lipoprotein" evidence="2">
    <location>
        <begin position="28"/>
        <end position="178"/>
    </location>
</feature>
<evidence type="ECO:0000313" key="4">
    <source>
        <dbReference type="Proteomes" id="UP000239735"/>
    </source>
</evidence>
<keyword evidence="2" id="KW-0732">Signal</keyword>
<organism evidence="3 4">
    <name type="scientific">Candidatus Sulfuritelmatomonas gaucii</name>
    <dbReference type="NCBI Taxonomy" id="2043161"/>
    <lineage>
        <taxon>Bacteria</taxon>
        <taxon>Pseudomonadati</taxon>
        <taxon>Acidobacteriota</taxon>
        <taxon>Terriglobia</taxon>
        <taxon>Terriglobales</taxon>
        <taxon>Acidobacteriaceae</taxon>
        <taxon>Candidatus Sulfuritelmatomonas</taxon>
    </lineage>
</organism>
<name>A0A2N9LT71_9BACT</name>
<feature type="signal peptide" evidence="2">
    <location>
        <begin position="1"/>
        <end position="27"/>
    </location>
</feature>
<dbReference type="AlphaFoldDB" id="A0A2N9LT71"/>
<feature type="region of interest" description="Disordered" evidence="1">
    <location>
        <begin position="150"/>
        <end position="178"/>
    </location>
</feature>
<evidence type="ECO:0000256" key="2">
    <source>
        <dbReference type="SAM" id="SignalP"/>
    </source>
</evidence>
<dbReference type="Proteomes" id="UP000239735">
    <property type="component" value="Unassembled WGS sequence"/>
</dbReference>
<evidence type="ECO:0000313" key="3">
    <source>
        <dbReference type="EMBL" id="SPE26315.1"/>
    </source>
</evidence>
<gene>
    <name evidence="3" type="ORF">SBA5_540073</name>
</gene>
<evidence type="ECO:0008006" key="5">
    <source>
        <dbReference type="Google" id="ProtNLM"/>
    </source>
</evidence>
<reference evidence="4" key="1">
    <citation type="submission" date="2018-02" db="EMBL/GenBank/DDBJ databases">
        <authorList>
            <person name="Hausmann B."/>
        </authorList>
    </citation>
    <scope>NUCLEOTIDE SEQUENCE [LARGE SCALE GENOMIC DNA]</scope>
    <source>
        <strain evidence="4">Peat soil MAG SbA5</strain>
    </source>
</reference>
<protein>
    <recommendedName>
        <fullName evidence="5">Lipoprotein</fullName>
    </recommendedName>
</protein>
<accession>A0A2N9LT71</accession>
<sequence>MRFCFARGFAAHSFAMLVLCAPAIAFAGKARPCFSVDQAAQMLNKDICVSAHIYDVVELQDGTRFLDVCSPATPDDKCRFTVISRREDRDDVGELGKFRNQDVQIRGTVQPMRGRAGMVLSRVRQFYGGPPKFRPNPLLARGFSADEERALVSDPNLRPQGGRRAFMNTRDRETVPGK</sequence>